<evidence type="ECO:0000256" key="1">
    <source>
        <dbReference type="SAM" id="MobiDB-lite"/>
    </source>
</evidence>
<feature type="signal peptide" evidence="2">
    <location>
        <begin position="1"/>
        <end position="27"/>
    </location>
</feature>
<dbReference type="Proteomes" id="UP000254425">
    <property type="component" value="Chromosome"/>
</dbReference>
<sequence>MRRTGSRRIQTAVTTALATALVLSVTAACGSDGDNGDRGGGGKVELDINGQPPSSQQQERALFDADVKAFEKANPDIDLVPHEGFMEPKTFQTKLAGGKLEDVFYTYFTDPAGLIAKRQAADITEHVKDLPHYGDIKPELLKIYQDEEGRQFGLPTANYSMGLVYNRKLFEQAGLDPDRPPATWDEVRAAAKKISGLGKGHVGYADLSKNNQGGWHFTAELYSRGGTVAKQDGDTWKASFNDSRGEAVLRTLHDMRWKDGSMGSKQLLEDADLQRMMGAGKLGMYVAAGDNIPVVVKEFDGQYDDYGLAPVPEGRGTLIGGEGYMFNPKASPEQIKAGVKWIHWRFLTPETIERTAKWHHKRKLPVGLPVAPTPDNWNGATRQAVEKIKKANANVPVGNYAAFTDKNVPGVIEPPEAQQVYAALDKTMQAVLTKEDADIGGLLDKAEDEVNQIYARVR</sequence>
<organism evidence="3 4">
    <name type="scientific">Streptomyces armeniacus</name>
    <dbReference type="NCBI Taxonomy" id="83291"/>
    <lineage>
        <taxon>Bacteria</taxon>
        <taxon>Bacillati</taxon>
        <taxon>Actinomycetota</taxon>
        <taxon>Actinomycetes</taxon>
        <taxon>Kitasatosporales</taxon>
        <taxon>Streptomycetaceae</taxon>
        <taxon>Streptomyces</taxon>
    </lineage>
</organism>
<evidence type="ECO:0000313" key="3">
    <source>
        <dbReference type="EMBL" id="AXK33401.1"/>
    </source>
</evidence>
<dbReference type="InterPro" id="IPR050490">
    <property type="entry name" value="Bact_solute-bd_prot1"/>
</dbReference>
<protein>
    <submittedName>
        <fullName evidence="3">Extracellular solute-binding protein</fullName>
    </submittedName>
</protein>
<dbReference type="SUPFAM" id="SSF53850">
    <property type="entry name" value="Periplasmic binding protein-like II"/>
    <property type="match status" value="1"/>
</dbReference>
<dbReference type="AlphaFoldDB" id="A0A345XP35"/>
<gene>
    <name evidence="3" type="ORF">DVA86_12795</name>
</gene>
<dbReference type="PANTHER" id="PTHR43649">
    <property type="entry name" value="ARABINOSE-BINDING PROTEIN-RELATED"/>
    <property type="match status" value="1"/>
</dbReference>
<feature type="region of interest" description="Disordered" evidence="1">
    <location>
        <begin position="32"/>
        <end position="56"/>
    </location>
</feature>
<dbReference type="EMBL" id="CP031320">
    <property type="protein sequence ID" value="AXK33401.1"/>
    <property type="molecule type" value="Genomic_DNA"/>
</dbReference>
<dbReference type="PROSITE" id="PS51257">
    <property type="entry name" value="PROKAR_LIPOPROTEIN"/>
    <property type="match status" value="1"/>
</dbReference>
<keyword evidence="2" id="KW-0732">Signal</keyword>
<accession>A0A345XP35</accession>
<dbReference type="InterPro" id="IPR006059">
    <property type="entry name" value="SBP"/>
</dbReference>
<dbReference type="RefSeq" id="WP_208878226.1">
    <property type="nucleotide sequence ID" value="NZ_CP031320.1"/>
</dbReference>
<dbReference type="PANTHER" id="PTHR43649:SF16">
    <property type="entry name" value="SUGAR-BINDING LIPOPROTEIN"/>
    <property type="match status" value="1"/>
</dbReference>
<evidence type="ECO:0000313" key="4">
    <source>
        <dbReference type="Proteomes" id="UP000254425"/>
    </source>
</evidence>
<proteinExistence type="predicted"/>
<dbReference type="Gene3D" id="3.40.190.10">
    <property type="entry name" value="Periplasmic binding protein-like II"/>
    <property type="match status" value="1"/>
</dbReference>
<dbReference type="KEGG" id="sarm:DVA86_12795"/>
<name>A0A345XP35_9ACTN</name>
<keyword evidence="4" id="KW-1185">Reference proteome</keyword>
<dbReference type="Pfam" id="PF01547">
    <property type="entry name" value="SBP_bac_1"/>
    <property type="match status" value="1"/>
</dbReference>
<reference evidence="3 4" key="1">
    <citation type="submission" date="2018-07" db="EMBL/GenBank/DDBJ databases">
        <title>Draft genome of the type strain Streptomyces armeniacus ATCC 15676.</title>
        <authorList>
            <person name="Labana P."/>
            <person name="Gosse J.T."/>
            <person name="Boddy C.N."/>
        </authorList>
    </citation>
    <scope>NUCLEOTIDE SEQUENCE [LARGE SCALE GENOMIC DNA]</scope>
    <source>
        <strain evidence="3 4">ATCC 15676</strain>
    </source>
</reference>
<evidence type="ECO:0000256" key="2">
    <source>
        <dbReference type="SAM" id="SignalP"/>
    </source>
</evidence>
<feature type="chain" id="PRO_5038513720" evidence="2">
    <location>
        <begin position="28"/>
        <end position="458"/>
    </location>
</feature>